<name>D4E7F9_SEROD</name>
<feature type="region of interest" description="Disordered" evidence="1">
    <location>
        <begin position="1"/>
        <end position="20"/>
    </location>
</feature>
<keyword evidence="2" id="KW-0472">Membrane</keyword>
<sequence>MSYARRSLSEQRSKKMAEPVGTTGAATTAVTGVTVVGLLSGVDSGVLIGAFAGAVIFVMSASEFSWLKKMALFVASLLVGILAAPFAADIITWATPVGIEAHEPVGALVASAIVVRLLMSASQNPTGFFDRFRQGGSNAK</sequence>
<feature type="transmembrane region" description="Helical" evidence="2">
    <location>
        <begin position="45"/>
        <end position="64"/>
    </location>
</feature>
<evidence type="ECO:0000313" key="3">
    <source>
        <dbReference type="EMBL" id="EFE94014.1"/>
    </source>
</evidence>
<dbReference type="InterPro" id="IPR032637">
    <property type="entry name" value="Phage_holin-like"/>
</dbReference>
<comment type="caution">
    <text evidence="3">The sequence shown here is derived from an EMBL/GenBank/DDBJ whole genome shotgun (WGS) entry which is preliminary data.</text>
</comment>
<keyword evidence="2" id="KW-1133">Transmembrane helix</keyword>
<feature type="transmembrane region" description="Helical" evidence="2">
    <location>
        <begin position="71"/>
        <end position="95"/>
    </location>
</feature>
<accession>D4E7F9</accession>
<keyword evidence="4" id="KW-1185">Reference proteome</keyword>
<evidence type="ECO:0000256" key="2">
    <source>
        <dbReference type="SAM" id="Phobius"/>
    </source>
</evidence>
<evidence type="ECO:0008006" key="5">
    <source>
        <dbReference type="Google" id="ProtNLM"/>
    </source>
</evidence>
<gene>
    <name evidence="3" type="ORF">HMPREF0758_4109</name>
</gene>
<dbReference type="HOGENOM" id="CLU_136127_1_1_6"/>
<dbReference type="Proteomes" id="UP000005723">
    <property type="component" value="Unassembled WGS sequence"/>
</dbReference>
<organism evidence="3 4">
    <name type="scientific">Serratia odorifera DSM 4582</name>
    <dbReference type="NCBI Taxonomy" id="667129"/>
    <lineage>
        <taxon>Bacteria</taxon>
        <taxon>Pseudomonadati</taxon>
        <taxon>Pseudomonadota</taxon>
        <taxon>Gammaproteobacteria</taxon>
        <taxon>Enterobacterales</taxon>
        <taxon>Yersiniaceae</taxon>
        <taxon>Serratia</taxon>
    </lineage>
</organism>
<dbReference type="AlphaFoldDB" id="D4E7F9"/>
<feature type="transmembrane region" description="Helical" evidence="2">
    <location>
        <begin position="20"/>
        <end position="39"/>
    </location>
</feature>
<keyword evidence="2" id="KW-0812">Transmembrane</keyword>
<evidence type="ECO:0000313" key="4">
    <source>
        <dbReference type="Proteomes" id="UP000005723"/>
    </source>
</evidence>
<feature type="compositionally biased region" description="Basic and acidic residues" evidence="1">
    <location>
        <begin position="7"/>
        <end position="17"/>
    </location>
</feature>
<reference evidence="3 4" key="1">
    <citation type="submission" date="2010-01" db="EMBL/GenBank/DDBJ databases">
        <authorList>
            <person name="Muzny D."/>
            <person name="Qin X."/>
            <person name="Deng J."/>
            <person name="Jiang H."/>
            <person name="Liu Y."/>
            <person name="Qu J."/>
            <person name="Song X.-Z."/>
            <person name="Zhang L."/>
            <person name="Thornton R."/>
            <person name="Coyle M."/>
            <person name="Francisco L."/>
            <person name="Jackson L."/>
            <person name="Javaid M."/>
            <person name="Korchina V."/>
            <person name="Kovar C."/>
            <person name="Mata R."/>
            <person name="Mathew T."/>
            <person name="Ngo R."/>
            <person name="Nguyen L."/>
            <person name="Nguyen N."/>
            <person name="Okwuonu G."/>
            <person name="Ongeri F."/>
            <person name="Pham C."/>
            <person name="Simmons D."/>
            <person name="Wilczek-Boney K."/>
            <person name="Hale W."/>
            <person name="Jakkamsetti A."/>
            <person name="Pham P."/>
            <person name="Ruth R."/>
            <person name="San Lucas F."/>
            <person name="Warren J."/>
            <person name="Zhang J."/>
            <person name="Zhao Z."/>
            <person name="Zhou C."/>
            <person name="Zhu D."/>
            <person name="Lee S."/>
            <person name="Bess C."/>
            <person name="Blankenburg K."/>
            <person name="Forbes L."/>
            <person name="Fu Q."/>
            <person name="Gubbala S."/>
            <person name="Hirani K."/>
            <person name="Jayaseelan J.C."/>
            <person name="Lara F."/>
            <person name="Munidasa M."/>
            <person name="Palculict T."/>
            <person name="Patil S."/>
            <person name="Pu L.-L."/>
            <person name="Saada N."/>
            <person name="Tang L."/>
            <person name="Weissenberger G."/>
            <person name="Zhu Y."/>
            <person name="Hemphill L."/>
            <person name="Shang Y."/>
            <person name="Youmans B."/>
            <person name="Ayvaz T."/>
            <person name="Ross M."/>
            <person name="Santibanez J."/>
            <person name="Aqrawi P."/>
            <person name="Gross S."/>
            <person name="Joshi V."/>
            <person name="Fowler G."/>
            <person name="Nazareth L."/>
            <person name="Reid J."/>
            <person name="Worley K."/>
            <person name="Petrosino J."/>
            <person name="Highlander S."/>
            <person name="Gibbs R."/>
        </authorList>
    </citation>
    <scope>NUCLEOTIDE SEQUENCE [LARGE SCALE GENOMIC DNA]</scope>
    <source>
        <strain evidence="3 4">DSM 4582</strain>
    </source>
</reference>
<proteinExistence type="predicted"/>
<dbReference type="EMBL" id="ADBY01000056">
    <property type="protein sequence ID" value="EFE94014.1"/>
    <property type="molecule type" value="Genomic_DNA"/>
</dbReference>
<dbReference type="Pfam" id="PF16931">
    <property type="entry name" value="Phage_holin_8"/>
    <property type="match status" value="1"/>
</dbReference>
<evidence type="ECO:0000256" key="1">
    <source>
        <dbReference type="SAM" id="MobiDB-lite"/>
    </source>
</evidence>
<dbReference type="STRING" id="667129.HMPREF0758_4109"/>
<protein>
    <recommendedName>
        <fullName evidence="5">Phage holin</fullName>
    </recommendedName>
</protein>